<gene>
    <name evidence="2" type="ORF">FEZ63_02925</name>
</gene>
<dbReference type="PANTHER" id="PTHR24023">
    <property type="entry name" value="COLLAGEN ALPHA"/>
    <property type="match status" value="1"/>
</dbReference>
<evidence type="ECO:0000313" key="3">
    <source>
        <dbReference type="Proteomes" id="UP000325684"/>
    </source>
</evidence>
<sequence length="325" mass="33251">MSDIRSVTSLIDAANAAPALVAQLAEATQTALGQIERASALQAEISELLQAINIETRWVEDKLEVLGPEGWLSSPALTGPVGPVGPIGNRGFRGDPGPRGDPVQLRVNTGLVQYKYEAEPNDAWRNIFTLSDLQGDPGPQGIQGVPGPTGEVGPQGPVGPAGPAGADGTSPAVASDAEAKAGTENTKIMSALRVRAAIDDRKYLPTGGGGTPRTLSDWLASAPINTFTASHALDPADKSAYLHVNSASSVTITLPNNWLPGEGCAVRRLGAGAVVWALAAGATKQVPASKSAHVGIAEQYGEVFFRVVSNAGGTSAVWAIEGATA</sequence>
<organism evidence="2 3">
    <name type="scientific">Microvirga brassicacearum</name>
    <dbReference type="NCBI Taxonomy" id="2580413"/>
    <lineage>
        <taxon>Bacteria</taxon>
        <taxon>Pseudomonadati</taxon>
        <taxon>Pseudomonadota</taxon>
        <taxon>Alphaproteobacteria</taxon>
        <taxon>Hyphomicrobiales</taxon>
        <taxon>Methylobacteriaceae</taxon>
        <taxon>Microvirga</taxon>
    </lineage>
</organism>
<name>A0A5N3PH83_9HYPH</name>
<accession>A0A5N3PH83</accession>
<dbReference type="GO" id="GO:0030020">
    <property type="term" value="F:extracellular matrix structural constituent conferring tensile strength"/>
    <property type="evidence" value="ECO:0007669"/>
    <property type="project" value="TreeGrafter"/>
</dbReference>
<evidence type="ECO:0000256" key="1">
    <source>
        <dbReference type="SAM" id="MobiDB-lite"/>
    </source>
</evidence>
<dbReference type="AlphaFoldDB" id="A0A5N3PH83"/>
<dbReference type="RefSeq" id="WP_150942135.1">
    <property type="nucleotide sequence ID" value="NZ_VCMV01000003.1"/>
</dbReference>
<comment type="caution">
    <text evidence="2">The sequence shown here is derived from an EMBL/GenBank/DDBJ whole genome shotgun (WGS) entry which is preliminary data.</text>
</comment>
<reference evidence="2 3" key="1">
    <citation type="journal article" date="2019" name="Microorganisms">
        <title>Genome Insights into the Novel Species Microvirga brassicacearum, a Rapeseed Endophyte with Biotechnological Potential.</title>
        <authorList>
            <person name="Jimenez-Gomez A."/>
            <person name="Saati-Santamaria Z."/>
            <person name="Igual J.M."/>
            <person name="Rivas R."/>
            <person name="Mateos P.F."/>
            <person name="Garcia-Fraile P."/>
        </authorList>
    </citation>
    <scope>NUCLEOTIDE SEQUENCE [LARGE SCALE GENOMIC DNA]</scope>
    <source>
        <strain evidence="2 3">CDVBN77</strain>
    </source>
</reference>
<keyword evidence="3" id="KW-1185">Reference proteome</keyword>
<feature type="compositionally biased region" description="Low complexity" evidence="1">
    <location>
        <begin position="134"/>
        <end position="155"/>
    </location>
</feature>
<dbReference type="InterPro" id="IPR050149">
    <property type="entry name" value="Collagen_superfamily"/>
</dbReference>
<dbReference type="GO" id="GO:0030198">
    <property type="term" value="P:extracellular matrix organization"/>
    <property type="evidence" value="ECO:0007669"/>
    <property type="project" value="TreeGrafter"/>
</dbReference>
<evidence type="ECO:0000313" key="2">
    <source>
        <dbReference type="EMBL" id="KAB0269078.1"/>
    </source>
</evidence>
<dbReference type="PANTHER" id="PTHR24023:SF1112">
    <property type="entry name" value="COL_CUTICLE_N DOMAIN-CONTAINING PROTEIN-RELATED"/>
    <property type="match status" value="1"/>
</dbReference>
<dbReference type="EMBL" id="VCMV01000003">
    <property type="protein sequence ID" value="KAB0269078.1"/>
    <property type="molecule type" value="Genomic_DNA"/>
</dbReference>
<feature type="region of interest" description="Disordered" evidence="1">
    <location>
        <begin position="134"/>
        <end position="172"/>
    </location>
</feature>
<keyword evidence="2" id="KW-0176">Collagen</keyword>
<dbReference type="OrthoDB" id="1361676at28211"/>
<proteinExistence type="predicted"/>
<dbReference type="Proteomes" id="UP000325684">
    <property type="component" value="Unassembled WGS sequence"/>
</dbReference>
<dbReference type="GO" id="GO:0031012">
    <property type="term" value="C:extracellular matrix"/>
    <property type="evidence" value="ECO:0007669"/>
    <property type="project" value="TreeGrafter"/>
</dbReference>
<protein>
    <submittedName>
        <fullName evidence="2">Collagen-like protein</fullName>
    </submittedName>
</protein>
<dbReference type="GO" id="GO:0005615">
    <property type="term" value="C:extracellular space"/>
    <property type="evidence" value="ECO:0007669"/>
    <property type="project" value="TreeGrafter"/>
</dbReference>